<dbReference type="AlphaFoldDB" id="A0A2N5M098"/>
<reference evidence="1 2" key="1">
    <citation type="submission" date="2017-11" db="EMBL/GenBank/DDBJ databases">
        <title>Comparitive Functional Genomics of Dry Heat Resistant strains isolated from the Viking Spacecraft.</title>
        <authorList>
            <person name="Seuylemezian A."/>
            <person name="Cooper K."/>
            <person name="Vaishampayan P."/>
        </authorList>
    </citation>
    <scope>NUCLEOTIDE SEQUENCE [LARGE SCALE GENOMIC DNA]</scope>
    <source>
        <strain evidence="1 2">V1-29</strain>
    </source>
</reference>
<keyword evidence="2" id="KW-1185">Reference proteome</keyword>
<organism evidence="1 2">
    <name type="scientific">Peribacillus deserti</name>
    <dbReference type="NCBI Taxonomy" id="673318"/>
    <lineage>
        <taxon>Bacteria</taxon>
        <taxon>Bacillati</taxon>
        <taxon>Bacillota</taxon>
        <taxon>Bacilli</taxon>
        <taxon>Bacillales</taxon>
        <taxon>Bacillaceae</taxon>
        <taxon>Peribacillus</taxon>
    </lineage>
</organism>
<name>A0A2N5M098_9BACI</name>
<dbReference type="Proteomes" id="UP000234748">
    <property type="component" value="Unassembled WGS sequence"/>
</dbReference>
<protein>
    <submittedName>
        <fullName evidence="1">Uncharacterized protein</fullName>
    </submittedName>
</protein>
<proteinExistence type="predicted"/>
<comment type="caution">
    <text evidence="1">The sequence shown here is derived from an EMBL/GenBank/DDBJ whole genome shotgun (WGS) entry which is preliminary data.</text>
</comment>
<dbReference type="EMBL" id="PGUY01000078">
    <property type="protein sequence ID" value="PLT27780.1"/>
    <property type="molecule type" value="Genomic_DNA"/>
</dbReference>
<evidence type="ECO:0000313" key="2">
    <source>
        <dbReference type="Proteomes" id="UP000234748"/>
    </source>
</evidence>
<sequence>MIPIYPENEEIDRPKQALESMLSWASNEMSFILADKDKSQFKQANCYGKWDTQRQDDLQIFPNKALQLKGYAPQAIFSSLRERGWLKTASLIINNKRADGSENL</sequence>
<gene>
    <name evidence="1" type="ORF">CUU66_21960</name>
</gene>
<evidence type="ECO:0000313" key="1">
    <source>
        <dbReference type="EMBL" id="PLT27780.1"/>
    </source>
</evidence>
<accession>A0A2N5M098</accession>